<reference evidence="1 2" key="1">
    <citation type="journal article" date="2018" name="Front. Microbiol.">
        <title>Phylogeny of Vibrio vulnificus from the Analysis of the Core-Genome: Implications for Intra-Species Taxonomy.</title>
        <authorList>
            <person name="Roig F.J."/>
            <person name="Gonzalez-Candelas F."/>
            <person name="Sanjuan E."/>
            <person name="Fouz B."/>
            <person name="Feil E.J."/>
            <person name="Llorens C."/>
            <person name="Baker-Austin C."/>
            <person name="Oliver J.D."/>
            <person name="Danin-Poleg Y."/>
            <person name="Gibas C.J."/>
            <person name="Kashi Y."/>
            <person name="Gulig P.A."/>
            <person name="Morrison S.S."/>
            <person name="Amaro C."/>
        </authorList>
    </citation>
    <scope>NUCLEOTIDE SEQUENCE [LARGE SCALE GENOMIC DNA]</scope>
    <source>
        <strain evidence="1 2">CECT4608</strain>
    </source>
</reference>
<dbReference type="Proteomes" id="UP000237466">
    <property type="component" value="Unassembled WGS sequence"/>
</dbReference>
<evidence type="ECO:0000313" key="2">
    <source>
        <dbReference type="Proteomes" id="UP000237466"/>
    </source>
</evidence>
<keyword evidence="1" id="KW-0436">Ligase</keyword>
<dbReference type="AlphaFoldDB" id="A0A2S3R2K0"/>
<evidence type="ECO:0000313" key="1">
    <source>
        <dbReference type="EMBL" id="POB47619.1"/>
    </source>
</evidence>
<proteinExistence type="predicted"/>
<name>A0A2S3R2K0_VIBVL</name>
<dbReference type="EMBL" id="PDGH01000100">
    <property type="protein sequence ID" value="POB47619.1"/>
    <property type="molecule type" value="Genomic_DNA"/>
</dbReference>
<gene>
    <name evidence="1" type="ORF">CRN52_11620</name>
</gene>
<organism evidence="1 2">
    <name type="scientific">Vibrio vulnificus</name>
    <dbReference type="NCBI Taxonomy" id="672"/>
    <lineage>
        <taxon>Bacteria</taxon>
        <taxon>Pseudomonadati</taxon>
        <taxon>Pseudomonadota</taxon>
        <taxon>Gammaproteobacteria</taxon>
        <taxon>Vibrionales</taxon>
        <taxon>Vibrionaceae</taxon>
        <taxon>Vibrio</taxon>
    </lineage>
</organism>
<protein>
    <submittedName>
        <fullName evidence="1">D-alanine--D-alanine ligase</fullName>
    </submittedName>
</protein>
<comment type="caution">
    <text evidence="1">The sequence shown here is derived from an EMBL/GenBank/DDBJ whole genome shotgun (WGS) entry which is preliminary data.</text>
</comment>
<accession>A0A2S3R2K0</accession>
<dbReference type="SUPFAM" id="SSF56059">
    <property type="entry name" value="Glutathione synthetase ATP-binding domain-like"/>
    <property type="match status" value="1"/>
</dbReference>
<sequence>MALVVGVRRIFTADRYESCREPVLVKRKNINMNRAIEMIEQGRVNAGMPLLSQSTKREISPYEFLPSWFFYTPVVAQSVVQGLWHRDITLPLIANPAIHLSGMVGESKHDILTLAGKEAQRWISPFITVSKHGQEIESLLAEIEQSLLDAGLTYPLVAKPDLGCRGAGVKLIESELQLRQYLDTFPQQARFLLQQKAPFSAEAGVFYVRHPQEKQGRIISITLKYAPSVVGDGQRTLKTLIEDSPRAGKLTHLYFPRHSNKLDWVPDAGEEVQLAFAGSHSRGSIFRNGNQYITPELTQRLDAIFDDFNGFHYGRLDIKFADIEQFMAGENFTILEVNGASSEAAHIWDSETPLLEIFSTLLLQYRLLFQIGAQQKKLGHRTPKIRELLRAWQTERQLVRQYPATD</sequence>
<dbReference type="GO" id="GO:0016874">
    <property type="term" value="F:ligase activity"/>
    <property type="evidence" value="ECO:0007669"/>
    <property type="project" value="UniProtKB-KW"/>
</dbReference>